<feature type="domain" description="D-isomer specific 2-hydroxyacid dehydrogenase catalytic" evidence="5">
    <location>
        <begin position="3"/>
        <end position="326"/>
    </location>
</feature>
<dbReference type="InterPro" id="IPR036291">
    <property type="entry name" value="NAD(P)-bd_dom_sf"/>
</dbReference>
<dbReference type="PROSITE" id="PS00065">
    <property type="entry name" value="D_2_HYDROXYACID_DH_1"/>
    <property type="match status" value="1"/>
</dbReference>
<evidence type="ECO:0000259" key="6">
    <source>
        <dbReference type="Pfam" id="PF02826"/>
    </source>
</evidence>
<comment type="similarity">
    <text evidence="1 4">Belongs to the D-isomer specific 2-hydroxyacid dehydrogenase family.</text>
</comment>
<dbReference type="SUPFAM" id="SSF51735">
    <property type="entry name" value="NAD(P)-binding Rossmann-fold domains"/>
    <property type="match status" value="1"/>
</dbReference>
<dbReference type="Pfam" id="PF02826">
    <property type="entry name" value="2-Hacid_dh_C"/>
    <property type="match status" value="1"/>
</dbReference>
<name>A0A4P2VP47_FLUSA</name>
<dbReference type="Proteomes" id="UP000291236">
    <property type="component" value="Chromosome"/>
</dbReference>
<reference evidence="7 8" key="1">
    <citation type="submission" date="2018-12" db="EMBL/GenBank/DDBJ databases">
        <title>Rubrispira sanarue gen. nov., sp., nov., a member of the order Silvanigrellales, isolated from a brackish lake in Hamamatsu Japan.</title>
        <authorList>
            <person name="Maejima Y."/>
            <person name="Iino T."/>
            <person name="Muraguchi Y."/>
            <person name="Fukuda K."/>
            <person name="Nojiri H."/>
            <person name="Ohkuma M."/>
            <person name="Moriuchi R."/>
            <person name="Dohra H."/>
            <person name="Kimbara K."/>
            <person name="Shintani M."/>
        </authorList>
    </citation>
    <scope>NUCLEOTIDE SEQUENCE [LARGE SCALE GENOMIC DNA]</scope>
    <source>
        <strain evidence="7 8">RF1110005</strain>
    </source>
</reference>
<gene>
    <name evidence="7" type="ORF">JCM31447_19220</name>
</gene>
<dbReference type="PANTHER" id="PTHR43026">
    <property type="entry name" value="2-HYDROXYACID DEHYDROGENASE HOMOLOG 1-RELATED"/>
    <property type="match status" value="1"/>
</dbReference>
<dbReference type="GO" id="GO:0051287">
    <property type="term" value="F:NAD binding"/>
    <property type="evidence" value="ECO:0007669"/>
    <property type="project" value="InterPro"/>
</dbReference>
<dbReference type="KEGG" id="sbf:JCM31447_19220"/>
<evidence type="ECO:0000313" key="8">
    <source>
        <dbReference type="Proteomes" id="UP000291236"/>
    </source>
</evidence>
<dbReference type="PROSITE" id="PS00671">
    <property type="entry name" value="D_2_HYDROXYACID_DH_3"/>
    <property type="match status" value="1"/>
</dbReference>
<evidence type="ECO:0000256" key="3">
    <source>
        <dbReference type="ARBA" id="ARBA00023027"/>
    </source>
</evidence>
<dbReference type="PROSITE" id="PS00670">
    <property type="entry name" value="D_2_HYDROXYACID_DH_2"/>
    <property type="match status" value="1"/>
</dbReference>
<evidence type="ECO:0000256" key="1">
    <source>
        <dbReference type="ARBA" id="ARBA00005854"/>
    </source>
</evidence>
<dbReference type="InterPro" id="IPR006139">
    <property type="entry name" value="D-isomer_2_OHA_DH_cat_dom"/>
</dbReference>
<keyword evidence="3" id="KW-0520">NAD</keyword>
<sequence length="331" mass="37091">MNVIVFSSHSYEKSYFEEINKSFRHNIKYLDLQLNAETAALAKGFSCVCAFVNDNLNKQTIQELSAQGVELISLRSVGFNHVDLKEAKKQKITVLHVPEYSPHAVAEHTIALLLTLNRKIHKAYNRVHEFNFSLDGLTGFDLYKKTVGIIGTGKIGMAMAEIMIGFGCQVLAFDKFPDNTNKNITYVSLNDLYQYSDIISLHIPLNKDSYHLLNNEAFAKMKKNVIILNTSRGGLIDSSALINALKKGIIKGAALDVYEEEEGYFFSDFSEKGIDDDNLARLISFPNVLVTAHQAFLTHEALTGIVTTTLQNIYDFEKGAKLINEVHCKEN</sequence>
<evidence type="ECO:0000256" key="2">
    <source>
        <dbReference type="ARBA" id="ARBA00023002"/>
    </source>
</evidence>
<dbReference type="SUPFAM" id="SSF52283">
    <property type="entry name" value="Formate/glycerate dehydrogenase catalytic domain-like"/>
    <property type="match status" value="1"/>
</dbReference>
<keyword evidence="8" id="KW-1185">Reference proteome</keyword>
<dbReference type="PANTHER" id="PTHR43026:SF1">
    <property type="entry name" value="2-HYDROXYACID DEHYDROGENASE HOMOLOG 1-RELATED"/>
    <property type="match status" value="1"/>
</dbReference>
<organism evidence="7 8">
    <name type="scientific">Fluviispira sanaruensis</name>
    <dbReference type="NCBI Taxonomy" id="2493639"/>
    <lineage>
        <taxon>Bacteria</taxon>
        <taxon>Pseudomonadati</taxon>
        <taxon>Bdellovibrionota</taxon>
        <taxon>Oligoflexia</taxon>
        <taxon>Silvanigrellales</taxon>
        <taxon>Silvanigrellaceae</taxon>
        <taxon>Fluviispira</taxon>
    </lineage>
</organism>
<dbReference type="Gene3D" id="3.40.50.720">
    <property type="entry name" value="NAD(P)-binding Rossmann-like Domain"/>
    <property type="match status" value="2"/>
</dbReference>
<proteinExistence type="inferred from homology"/>
<protein>
    <submittedName>
        <fullName evidence="7">2-hydroxyacid dehydrogenase</fullName>
    </submittedName>
</protein>
<dbReference type="InterPro" id="IPR058205">
    <property type="entry name" value="D-LDH-like"/>
</dbReference>
<feature type="domain" description="D-isomer specific 2-hydroxyacid dehydrogenase NAD-binding" evidence="6">
    <location>
        <begin position="110"/>
        <end position="295"/>
    </location>
</feature>
<dbReference type="InterPro" id="IPR029752">
    <property type="entry name" value="D-isomer_DH_CS1"/>
</dbReference>
<dbReference type="CDD" id="cd12183">
    <property type="entry name" value="LDH_like_2"/>
    <property type="match status" value="1"/>
</dbReference>
<evidence type="ECO:0000313" key="7">
    <source>
        <dbReference type="EMBL" id="BBH53479.1"/>
    </source>
</evidence>
<dbReference type="InterPro" id="IPR006140">
    <property type="entry name" value="D-isomer_DH_NAD-bd"/>
</dbReference>
<dbReference type="Pfam" id="PF00389">
    <property type="entry name" value="2-Hacid_dh"/>
    <property type="match status" value="1"/>
</dbReference>
<dbReference type="EMBL" id="AP019368">
    <property type="protein sequence ID" value="BBH53479.1"/>
    <property type="molecule type" value="Genomic_DNA"/>
</dbReference>
<dbReference type="RefSeq" id="WP_130609388.1">
    <property type="nucleotide sequence ID" value="NZ_AP019368.1"/>
</dbReference>
<keyword evidence="2 4" id="KW-0560">Oxidoreductase</keyword>
<evidence type="ECO:0000259" key="5">
    <source>
        <dbReference type="Pfam" id="PF00389"/>
    </source>
</evidence>
<accession>A0A4P2VP47</accession>
<dbReference type="OrthoDB" id="9793626at2"/>
<dbReference type="AlphaFoldDB" id="A0A4P2VP47"/>
<dbReference type="GO" id="GO:0008720">
    <property type="term" value="F:D-lactate dehydrogenase (NAD+) activity"/>
    <property type="evidence" value="ECO:0007669"/>
    <property type="project" value="TreeGrafter"/>
</dbReference>
<evidence type="ECO:0000256" key="4">
    <source>
        <dbReference type="RuleBase" id="RU003719"/>
    </source>
</evidence>
<dbReference type="InterPro" id="IPR029753">
    <property type="entry name" value="D-isomer_DH_CS"/>
</dbReference>